<dbReference type="PROSITE" id="PS51257">
    <property type="entry name" value="PROKAR_LIPOPROTEIN"/>
    <property type="match status" value="1"/>
</dbReference>
<protein>
    <recommendedName>
        <fullName evidence="5">DUF4352 domain-containing protein</fullName>
    </recommendedName>
</protein>
<evidence type="ECO:0008006" key="5">
    <source>
        <dbReference type="Google" id="ProtNLM"/>
    </source>
</evidence>
<proteinExistence type="predicted"/>
<name>A0A7M1QZU3_9ACTO</name>
<feature type="compositionally biased region" description="Low complexity" evidence="1">
    <location>
        <begin position="30"/>
        <end position="50"/>
    </location>
</feature>
<organism evidence="3 4">
    <name type="scientific">Trueperella pecoris</name>
    <dbReference type="NCBI Taxonomy" id="2733571"/>
    <lineage>
        <taxon>Bacteria</taxon>
        <taxon>Bacillati</taxon>
        <taxon>Actinomycetota</taxon>
        <taxon>Actinomycetes</taxon>
        <taxon>Actinomycetales</taxon>
        <taxon>Actinomycetaceae</taxon>
        <taxon>Trueperella</taxon>
    </lineage>
</organism>
<evidence type="ECO:0000313" key="4">
    <source>
        <dbReference type="Proteomes" id="UP000594961"/>
    </source>
</evidence>
<dbReference type="Proteomes" id="UP000594961">
    <property type="component" value="Chromosome"/>
</dbReference>
<dbReference type="EMBL" id="CP063212">
    <property type="protein sequence ID" value="QOR47612.1"/>
    <property type="molecule type" value="Genomic_DNA"/>
</dbReference>
<feature type="chain" id="PRO_5038853359" description="DUF4352 domain-containing protein" evidence="2">
    <location>
        <begin position="28"/>
        <end position="177"/>
    </location>
</feature>
<reference evidence="3 4" key="1">
    <citation type="submission" date="2020-10" db="EMBL/GenBank/DDBJ databases">
        <title>Trueperella pecoris sp. nov. isolated from bovine and porcine specimens.</title>
        <authorList>
            <person name="Schoenecker L."/>
            <person name="Schnydrig P."/>
            <person name="Brodard I."/>
            <person name="Thomann A."/>
            <person name="Hemphill A."/>
            <person name="Rodriguez-Campos S."/>
            <person name="Perreten V."/>
            <person name="Jores J."/>
            <person name="Kittl S."/>
        </authorList>
    </citation>
    <scope>NUCLEOTIDE SEQUENCE [LARGE SCALE GENOMIC DNA]</scope>
    <source>
        <strain evidence="3 4">19OD0592</strain>
    </source>
</reference>
<accession>A0A7M1QZU3</accession>
<evidence type="ECO:0000256" key="1">
    <source>
        <dbReference type="SAM" id="MobiDB-lite"/>
    </source>
</evidence>
<dbReference type="AlphaFoldDB" id="A0A7M1QZU3"/>
<evidence type="ECO:0000313" key="3">
    <source>
        <dbReference type="EMBL" id="QOR47612.1"/>
    </source>
</evidence>
<feature type="signal peptide" evidence="2">
    <location>
        <begin position="1"/>
        <end position="27"/>
    </location>
</feature>
<evidence type="ECO:0000256" key="2">
    <source>
        <dbReference type="SAM" id="SignalP"/>
    </source>
</evidence>
<gene>
    <name evidence="3" type="ORF">INS90_10260</name>
</gene>
<feature type="region of interest" description="Disordered" evidence="1">
    <location>
        <begin position="27"/>
        <end position="58"/>
    </location>
</feature>
<keyword evidence="2" id="KW-0732">Signal</keyword>
<dbReference type="RefSeq" id="WP_197552949.1">
    <property type="nucleotide sequence ID" value="NZ_CP063212.1"/>
</dbReference>
<sequence length="177" mass="18521">MNTKTIALLIGAVALAVSLSACGPQKAEVTQPSSATETTSTTTPSVKQETATNPKIGDTVTYPDGIKVTVKDLGEFTPSQTAAGVGEGIAHKFEITLENGSSKNLEPNLFHVTVASGGKQSTKIFDSANGIEMAPTTTVLPGKSITWTEAYSFVDPADVTAEVSTLDFDHDNIIFTR</sequence>